<feature type="region of interest" description="Disordered" evidence="2">
    <location>
        <begin position="261"/>
        <end position="282"/>
    </location>
</feature>
<evidence type="ECO:0000313" key="4">
    <source>
        <dbReference type="Proteomes" id="UP000288716"/>
    </source>
</evidence>
<evidence type="ECO:0000256" key="2">
    <source>
        <dbReference type="SAM" id="MobiDB-lite"/>
    </source>
</evidence>
<dbReference type="EMBL" id="NCKV01029213">
    <property type="protein sequence ID" value="RWS19182.1"/>
    <property type="molecule type" value="Genomic_DNA"/>
</dbReference>
<evidence type="ECO:0000256" key="1">
    <source>
        <dbReference type="PROSITE-ProRule" id="PRU00339"/>
    </source>
</evidence>
<reference evidence="3 4" key="1">
    <citation type="journal article" date="2018" name="Gigascience">
        <title>Genomes of trombidid mites reveal novel predicted allergens and laterally-transferred genes associated with secondary metabolism.</title>
        <authorList>
            <person name="Dong X."/>
            <person name="Chaisiri K."/>
            <person name="Xia D."/>
            <person name="Armstrong S.D."/>
            <person name="Fang Y."/>
            <person name="Donnelly M.J."/>
            <person name="Kadowaki T."/>
            <person name="McGarry J.W."/>
            <person name="Darby A.C."/>
            <person name="Makepeace B.L."/>
        </authorList>
    </citation>
    <scope>NUCLEOTIDE SEQUENCE [LARGE SCALE GENOMIC DNA]</scope>
    <source>
        <strain evidence="3">UoL-UT</strain>
    </source>
</reference>
<dbReference type="VEuPathDB" id="VectorBase:LDEU012858"/>
<gene>
    <name evidence="3" type="ORF">B4U80_01092</name>
</gene>
<dbReference type="PANTHER" id="PTHR16091">
    <property type="entry name" value="TTC17 PROTEIN"/>
    <property type="match status" value="1"/>
</dbReference>
<dbReference type="OrthoDB" id="2115703at2759"/>
<keyword evidence="1" id="KW-0802">TPR repeat</keyword>
<dbReference type="Proteomes" id="UP000288716">
    <property type="component" value="Unassembled WGS sequence"/>
</dbReference>
<dbReference type="SUPFAM" id="SSF48452">
    <property type="entry name" value="TPR-like"/>
    <property type="match status" value="1"/>
</dbReference>
<dbReference type="GO" id="GO:0030041">
    <property type="term" value="P:actin filament polymerization"/>
    <property type="evidence" value="ECO:0007669"/>
    <property type="project" value="TreeGrafter"/>
</dbReference>
<protein>
    <submittedName>
        <fullName evidence="3">Tetratricopeptide repeat protein 17-like protein</fullName>
    </submittedName>
</protein>
<dbReference type="SMART" id="SM00028">
    <property type="entry name" value="TPR"/>
    <property type="match status" value="3"/>
</dbReference>
<dbReference type="PROSITE" id="PS50005">
    <property type="entry name" value="TPR"/>
    <property type="match status" value="1"/>
</dbReference>
<feature type="non-terminal residue" evidence="3">
    <location>
        <position position="282"/>
    </location>
</feature>
<accession>A0A443RUZ8</accession>
<dbReference type="GO" id="GO:0005737">
    <property type="term" value="C:cytoplasm"/>
    <property type="evidence" value="ECO:0007669"/>
    <property type="project" value="TreeGrafter"/>
</dbReference>
<dbReference type="PANTHER" id="PTHR16091:SF1">
    <property type="entry name" value="TETRATRICOPEPTIDE REPEAT PROTEIN 17"/>
    <property type="match status" value="1"/>
</dbReference>
<organism evidence="3 4">
    <name type="scientific">Leptotrombidium deliense</name>
    <dbReference type="NCBI Taxonomy" id="299467"/>
    <lineage>
        <taxon>Eukaryota</taxon>
        <taxon>Metazoa</taxon>
        <taxon>Ecdysozoa</taxon>
        <taxon>Arthropoda</taxon>
        <taxon>Chelicerata</taxon>
        <taxon>Arachnida</taxon>
        <taxon>Acari</taxon>
        <taxon>Acariformes</taxon>
        <taxon>Trombidiformes</taxon>
        <taxon>Prostigmata</taxon>
        <taxon>Anystina</taxon>
        <taxon>Parasitengona</taxon>
        <taxon>Trombiculoidea</taxon>
        <taxon>Trombiculidae</taxon>
        <taxon>Leptotrombidium</taxon>
    </lineage>
</organism>
<dbReference type="InterPro" id="IPR052630">
    <property type="entry name" value="TTC17"/>
</dbReference>
<comment type="caution">
    <text evidence="3">The sequence shown here is derived from an EMBL/GenBank/DDBJ whole genome shotgun (WGS) entry which is preliminary data.</text>
</comment>
<name>A0A443RUZ8_9ACAR</name>
<proteinExistence type="predicted"/>
<sequence>MRDRKNLEIEPENDIHLTISSVEDIDSYGNGVYQALKQNNTSWVLYTMASYYWRAKGNGFEAVECLRRALHCAPHNYKHIPLASLGNVLHRAHHSEEAAIVMHHAIDVSSENPISHFTLGNIYAVLADYNKSLICYENVLKLDKTFSEAKLRYHAVLCHQKVEKALRAQHEYVLIGYTIIGNCILFYSSLQKTLEELQGYQKQQELWLHYQQKLLSEQAPPGVLLEQRLQYREHKIREIIDSNLNGGHSAASSGNVGATMKKIHGTVNGSGGGSGNGASHNS</sequence>
<feature type="repeat" description="TPR" evidence="1">
    <location>
        <begin position="113"/>
        <end position="146"/>
    </location>
</feature>
<dbReference type="AlphaFoldDB" id="A0A443RUZ8"/>
<dbReference type="GO" id="GO:0015629">
    <property type="term" value="C:actin cytoskeleton"/>
    <property type="evidence" value="ECO:0007669"/>
    <property type="project" value="TreeGrafter"/>
</dbReference>
<evidence type="ECO:0000313" key="3">
    <source>
        <dbReference type="EMBL" id="RWS19182.1"/>
    </source>
</evidence>
<keyword evidence="4" id="KW-1185">Reference proteome</keyword>
<dbReference type="InterPro" id="IPR019734">
    <property type="entry name" value="TPR_rpt"/>
</dbReference>
<dbReference type="InterPro" id="IPR011990">
    <property type="entry name" value="TPR-like_helical_dom_sf"/>
</dbReference>
<dbReference type="Gene3D" id="1.25.40.10">
    <property type="entry name" value="Tetratricopeptide repeat domain"/>
    <property type="match status" value="1"/>
</dbReference>